<protein>
    <submittedName>
        <fullName evidence="2">Os04g0521001 protein</fullName>
    </submittedName>
</protein>
<dbReference type="PaxDb" id="39947-A0A0P0WCX2"/>
<accession>A0A0P0WCX2</accession>
<feature type="region of interest" description="Disordered" evidence="1">
    <location>
        <begin position="145"/>
        <end position="172"/>
    </location>
</feature>
<reference evidence="2 3" key="2">
    <citation type="journal article" date="2013" name="Plant Cell Physiol.">
        <title>Rice Annotation Project Database (RAP-DB): an integrative and interactive database for rice genomics.</title>
        <authorList>
            <person name="Sakai H."/>
            <person name="Lee S.S."/>
            <person name="Tanaka T."/>
            <person name="Numa H."/>
            <person name="Kim J."/>
            <person name="Kawahara Y."/>
            <person name="Wakimoto H."/>
            <person name="Yang C.C."/>
            <person name="Iwamoto M."/>
            <person name="Abe T."/>
            <person name="Yamada Y."/>
            <person name="Muto A."/>
            <person name="Inokuchi H."/>
            <person name="Ikemura T."/>
            <person name="Matsumoto T."/>
            <person name="Sasaki T."/>
            <person name="Itoh T."/>
        </authorList>
    </citation>
    <scope>NUCLEOTIDE SEQUENCE [LARGE SCALE GENOMIC DNA]</scope>
    <source>
        <strain evidence="3">cv. Nipponbare</strain>
    </source>
</reference>
<dbReference type="AlphaFoldDB" id="A0A0P0WCX2"/>
<reference evidence="3" key="1">
    <citation type="journal article" date="2005" name="Nature">
        <title>The map-based sequence of the rice genome.</title>
        <authorList>
            <consortium name="International rice genome sequencing project (IRGSP)"/>
            <person name="Matsumoto T."/>
            <person name="Wu J."/>
            <person name="Kanamori H."/>
            <person name="Katayose Y."/>
            <person name="Fujisawa M."/>
            <person name="Namiki N."/>
            <person name="Mizuno H."/>
            <person name="Yamamoto K."/>
            <person name="Antonio B.A."/>
            <person name="Baba T."/>
            <person name="Sakata K."/>
            <person name="Nagamura Y."/>
            <person name="Aoki H."/>
            <person name="Arikawa K."/>
            <person name="Arita K."/>
            <person name="Bito T."/>
            <person name="Chiden Y."/>
            <person name="Fujitsuka N."/>
            <person name="Fukunaka R."/>
            <person name="Hamada M."/>
            <person name="Harada C."/>
            <person name="Hayashi A."/>
            <person name="Hijishita S."/>
            <person name="Honda M."/>
            <person name="Hosokawa S."/>
            <person name="Ichikawa Y."/>
            <person name="Idonuma A."/>
            <person name="Iijima M."/>
            <person name="Ikeda M."/>
            <person name="Ikeno M."/>
            <person name="Ito K."/>
            <person name="Ito S."/>
            <person name="Ito T."/>
            <person name="Ito Y."/>
            <person name="Ito Y."/>
            <person name="Iwabuchi A."/>
            <person name="Kamiya K."/>
            <person name="Karasawa W."/>
            <person name="Kurita K."/>
            <person name="Katagiri S."/>
            <person name="Kikuta A."/>
            <person name="Kobayashi H."/>
            <person name="Kobayashi N."/>
            <person name="Machita K."/>
            <person name="Maehara T."/>
            <person name="Masukawa M."/>
            <person name="Mizubayashi T."/>
            <person name="Mukai Y."/>
            <person name="Nagasaki H."/>
            <person name="Nagata Y."/>
            <person name="Naito S."/>
            <person name="Nakashima M."/>
            <person name="Nakama Y."/>
            <person name="Nakamichi Y."/>
            <person name="Nakamura M."/>
            <person name="Meguro A."/>
            <person name="Negishi M."/>
            <person name="Ohta I."/>
            <person name="Ohta T."/>
            <person name="Okamoto M."/>
            <person name="Ono N."/>
            <person name="Saji S."/>
            <person name="Sakaguchi M."/>
            <person name="Sakai K."/>
            <person name="Shibata M."/>
            <person name="Shimokawa T."/>
            <person name="Song J."/>
            <person name="Takazaki Y."/>
            <person name="Terasawa K."/>
            <person name="Tsugane M."/>
            <person name="Tsuji K."/>
            <person name="Ueda S."/>
            <person name="Waki K."/>
            <person name="Yamagata H."/>
            <person name="Yamamoto M."/>
            <person name="Yamamoto S."/>
            <person name="Yamane H."/>
            <person name="Yoshiki S."/>
            <person name="Yoshihara R."/>
            <person name="Yukawa K."/>
            <person name="Zhong H."/>
            <person name="Yano M."/>
            <person name="Yuan Q."/>
            <person name="Ouyang S."/>
            <person name="Liu J."/>
            <person name="Jones K.M."/>
            <person name="Gansberger K."/>
            <person name="Moffat K."/>
            <person name="Hill J."/>
            <person name="Bera J."/>
            <person name="Fadrosh D."/>
            <person name="Jin S."/>
            <person name="Johri S."/>
            <person name="Kim M."/>
            <person name="Overton L."/>
            <person name="Reardon M."/>
            <person name="Tsitrin T."/>
            <person name="Vuong H."/>
            <person name="Weaver B."/>
            <person name="Ciecko A."/>
            <person name="Tallon L."/>
            <person name="Jackson J."/>
            <person name="Pai G."/>
            <person name="Aken S.V."/>
            <person name="Utterback T."/>
            <person name="Reidmuller S."/>
            <person name="Feldblyum T."/>
            <person name="Hsiao J."/>
            <person name="Zismann V."/>
            <person name="Iobst S."/>
            <person name="de Vazeille A.R."/>
            <person name="Buell C.R."/>
            <person name="Ying K."/>
            <person name="Li Y."/>
            <person name="Lu T."/>
            <person name="Huang Y."/>
            <person name="Zhao Q."/>
            <person name="Feng Q."/>
            <person name="Zhang L."/>
            <person name="Zhu J."/>
            <person name="Weng Q."/>
            <person name="Mu J."/>
            <person name="Lu Y."/>
            <person name="Fan D."/>
            <person name="Liu Y."/>
            <person name="Guan J."/>
            <person name="Zhang Y."/>
            <person name="Yu S."/>
            <person name="Liu X."/>
            <person name="Zhang Y."/>
            <person name="Hong G."/>
            <person name="Han B."/>
            <person name="Choisne N."/>
            <person name="Demange N."/>
            <person name="Orjeda G."/>
            <person name="Samain S."/>
            <person name="Cattolico L."/>
            <person name="Pelletier E."/>
            <person name="Couloux A."/>
            <person name="Segurens B."/>
            <person name="Wincker P."/>
            <person name="D'Hont A."/>
            <person name="Scarpelli C."/>
            <person name="Weissenbach J."/>
            <person name="Salanoubat M."/>
            <person name="Quetier F."/>
            <person name="Yu Y."/>
            <person name="Kim H.R."/>
            <person name="Rambo T."/>
            <person name="Currie J."/>
            <person name="Collura K."/>
            <person name="Luo M."/>
            <person name="Yang T."/>
            <person name="Ammiraju J.S.S."/>
            <person name="Engler F."/>
            <person name="Soderlund C."/>
            <person name="Wing R.A."/>
            <person name="Palmer L.E."/>
            <person name="de la Bastide M."/>
            <person name="Spiegel L."/>
            <person name="Nascimento L."/>
            <person name="Zutavern T."/>
            <person name="O'Shaughnessy A."/>
            <person name="Dike S."/>
            <person name="Dedhia N."/>
            <person name="Preston R."/>
            <person name="Balija V."/>
            <person name="McCombie W.R."/>
            <person name="Chow T."/>
            <person name="Chen H."/>
            <person name="Chung M."/>
            <person name="Chen C."/>
            <person name="Shaw J."/>
            <person name="Wu H."/>
            <person name="Hsiao K."/>
            <person name="Chao Y."/>
            <person name="Chu M."/>
            <person name="Cheng C."/>
            <person name="Hour A."/>
            <person name="Lee P."/>
            <person name="Lin S."/>
            <person name="Lin Y."/>
            <person name="Liou J."/>
            <person name="Liu S."/>
            <person name="Hsing Y."/>
            <person name="Raghuvanshi S."/>
            <person name="Mohanty A."/>
            <person name="Bharti A.K."/>
            <person name="Gaur A."/>
            <person name="Gupta V."/>
            <person name="Kumar D."/>
            <person name="Ravi V."/>
            <person name="Vij S."/>
            <person name="Kapur A."/>
            <person name="Khurana P."/>
            <person name="Khurana P."/>
            <person name="Khurana J.P."/>
            <person name="Tyagi A.K."/>
            <person name="Gaikwad K."/>
            <person name="Singh A."/>
            <person name="Dalal V."/>
            <person name="Srivastava S."/>
            <person name="Dixit A."/>
            <person name="Pal A.K."/>
            <person name="Ghazi I.A."/>
            <person name="Yadav M."/>
            <person name="Pandit A."/>
            <person name="Bhargava A."/>
            <person name="Sureshbabu K."/>
            <person name="Batra K."/>
            <person name="Sharma T.R."/>
            <person name="Mohapatra T."/>
            <person name="Singh N.K."/>
            <person name="Messing J."/>
            <person name="Nelson A.B."/>
            <person name="Fuks G."/>
            <person name="Kavchok S."/>
            <person name="Keizer G."/>
            <person name="Linton E."/>
            <person name="Llaca V."/>
            <person name="Song R."/>
            <person name="Tanyolac B."/>
            <person name="Young S."/>
            <person name="Ho-Il K."/>
            <person name="Hahn J.H."/>
            <person name="Sangsakoo G."/>
            <person name="Vanavichit A."/>
            <person name="de Mattos Luiz.A.T."/>
            <person name="Zimmer P.D."/>
            <person name="Malone G."/>
            <person name="Dellagostin O."/>
            <person name="de Oliveira A.C."/>
            <person name="Bevan M."/>
            <person name="Bancroft I."/>
            <person name="Minx P."/>
            <person name="Cordum H."/>
            <person name="Wilson R."/>
            <person name="Cheng Z."/>
            <person name="Jin W."/>
            <person name="Jiang J."/>
            <person name="Leong S.A."/>
            <person name="Iwama H."/>
            <person name="Gojobori T."/>
            <person name="Itoh T."/>
            <person name="Niimura Y."/>
            <person name="Fujii Y."/>
            <person name="Habara T."/>
            <person name="Sakai H."/>
            <person name="Sato Y."/>
            <person name="Wilson G."/>
            <person name="Kumar K."/>
            <person name="McCouch S."/>
            <person name="Juretic N."/>
            <person name="Hoen D."/>
            <person name="Wright S."/>
            <person name="Bruskiewich R."/>
            <person name="Bureau T."/>
            <person name="Miyao A."/>
            <person name="Hirochika H."/>
            <person name="Nishikawa T."/>
            <person name="Kadowaki K."/>
            <person name="Sugiura M."/>
            <person name="Burr B."/>
            <person name="Sasaki T."/>
        </authorList>
    </citation>
    <scope>NUCLEOTIDE SEQUENCE [LARGE SCALE GENOMIC DNA]</scope>
    <source>
        <strain evidence="3">cv. Nipponbare</strain>
    </source>
</reference>
<dbReference type="InParanoid" id="A0A0P0WCX2"/>
<organism evidence="2 3">
    <name type="scientific">Oryza sativa subsp. japonica</name>
    <name type="common">Rice</name>
    <dbReference type="NCBI Taxonomy" id="39947"/>
    <lineage>
        <taxon>Eukaryota</taxon>
        <taxon>Viridiplantae</taxon>
        <taxon>Streptophyta</taxon>
        <taxon>Embryophyta</taxon>
        <taxon>Tracheophyta</taxon>
        <taxon>Spermatophyta</taxon>
        <taxon>Magnoliopsida</taxon>
        <taxon>Liliopsida</taxon>
        <taxon>Poales</taxon>
        <taxon>Poaceae</taxon>
        <taxon>BOP clade</taxon>
        <taxon>Oryzoideae</taxon>
        <taxon>Oryzeae</taxon>
        <taxon>Oryzinae</taxon>
        <taxon>Oryza</taxon>
        <taxon>Oryza sativa</taxon>
    </lineage>
</organism>
<dbReference type="EMBL" id="AP014960">
    <property type="protein sequence ID" value="BAS90123.1"/>
    <property type="molecule type" value="Genomic_DNA"/>
</dbReference>
<evidence type="ECO:0000313" key="3">
    <source>
        <dbReference type="Proteomes" id="UP000059680"/>
    </source>
</evidence>
<evidence type="ECO:0000313" key="2">
    <source>
        <dbReference type="EMBL" id="BAS90123.1"/>
    </source>
</evidence>
<name>A0A0P0WCX2_ORYSJ</name>
<feature type="region of interest" description="Disordered" evidence="1">
    <location>
        <begin position="17"/>
        <end position="44"/>
    </location>
</feature>
<reference evidence="2 3" key="3">
    <citation type="journal article" date="2013" name="Rice">
        <title>Improvement of the Oryza sativa Nipponbare reference genome using next generation sequence and optical map data.</title>
        <authorList>
            <person name="Kawahara Y."/>
            <person name="de la Bastide M."/>
            <person name="Hamilton J.P."/>
            <person name="Kanamori H."/>
            <person name="McCombie W.R."/>
            <person name="Ouyang S."/>
            <person name="Schwartz D.C."/>
            <person name="Tanaka T."/>
            <person name="Wu J."/>
            <person name="Zhou S."/>
            <person name="Childs K.L."/>
            <person name="Davidson R.M."/>
            <person name="Lin H."/>
            <person name="Quesada-Ocampo L."/>
            <person name="Vaillancourt B."/>
            <person name="Sakai H."/>
            <person name="Lee S.S."/>
            <person name="Kim J."/>
            <person name="Numa H."/>
            <person name="Itoh T."/>
            <person name="Buell C.R."/>
            <person name="Matsumoto T."/>
        </authorList>
    </citation>
    <scope>NUCLEOTIDE SEQUENCE [LARGE SCALE GENOMIC DNA]</scope>
    <source>
        <strain evidence="3">cv. Nipponbare</strain>
    </source>
</reference>
<keyword evidence="3" id="KW-1185">Reference proteome</keyword>
<feature type="compositionally biased region" description="Basic and acidic residues" evidence="1">
    <location>
        <begin position="23"/>
        <end position="40"/>
    </location>
</feature>
<proteinExistence type="predicted"/>
<sequence length="255" mass="27750">MPCLVLVVDHRSSQAPCRVDAGAGDRDRGQVNHEHREPNWKRSKHRDVGVAGVALGVGGGEDGVDEHEGADDLGGEAGALGVAVAELVGAAAIAHVEGALEPLDEPDAADGAEALRYDVEHRAHQRHLARQEEPERHRRVDVAAGHAGGAVDEDEDHAAERPRDAEDADAAARGVGGVRARVRLVLVPDDRGHRDVEEEQRGHELGDHRAVQGPLGQLLRVDQRRRRRVGVVLRHVLPALRRRRRLNVLRHLRSL</sequence>
<dbReference type="Proteomes" id="UP000059680">
    <property type="component" value="Chromosome 4"/>
</dbReference>
<dbReference type="eggNOG" id="ENOG502SQRR">
    <property type="taxonomic scope" value="Eukaryota"/>
</dbReference>
<dbReference type="Gramene" id="Os04t0521001-00">
    <property type="protein sequence ID" value="Os04t0521001-00"/>
    <property type="gene ID" value="Os04g0521001"/>
</dbReference>
<evidence type="ECO:0000256" key="1">
    <source>
        <dbReference type="SAM" id="MobiDB-lite"/>
    </source>
</evidence>
<dbReference type="FunCoup" id="A0A0P0WCX2">
    <property type="interactions" value="5"/>
</dbReference>
<gene>
    <name evidence="2" type="ordered locus">Os04g0521001</name>
    <name evidence="2" type="ORF">OSNPB_040521001</name>
</gene>